<dbReference type="RefSeq" id="WP_379998711.1">
    <property type="nucleotide sequence ID" value="NZ_JBHSGN010000103.1"/>
</dbReference>
<gene>
    <name evidence="5" type="ORF">ACFO6W_17330</name>
</gene>
<dbReference type="PANTHER" id="PTHR30386:SF26">
    <property type="entry name" value="TRANSPORT PROTEIN COMB"/>
    <property type="match status" value="1"/>
</dbReference>
<dbReference type="Gene3D" id="1.10.287.470">
    <property type="entry name" value="Helix hairpin bin"/>
    <property type="match status" value="1"/>
</dbReference>
<evidence type="ECO:0000313" key="6">
    <source>
        <dbReference type="Proteomes" id="UP001596023"/>
    </source>
</evidence>
<dbReference type="PANTHER" id="PTHR30386">
    <property type="entry name" value="MEMBRANE FUSION SUBUNIT OF EMRAB-TOLC MULTIDRUG EFFLUX PUMP"/>
    <property type="match status" value="1"/>
</dbReference>
<dbReference type="EMBL" id="JBHSGN010000103">
    <property type="protein sequence ID" value="MFC4675457.1"/>
    <property type="molecule type" value="Genomic_DNA"/>
</dbReference>
<evidence type="ECO:0000256" key="1">
    <source>
        <dbReference type="ARBA" id="ARBA00004167"/>
    </source>
</evidence>
<evidence type="ECO:0000256" key="2">
    <source>
        <dbReference type="ARBA" id="ARBA00022692"/>
    </source>
</evidence>
<reference evidence="6" key="1">
    <citation type="journal article" date="2019" name="Int. J. Syst. Evol. Microbiol.">
        <title>The Global Catalogue of Microorganisms (GCM) 10K type strain sequencing project: providing services to taxonomists for standard genome sequencing and annotation.</title>
        <authorList>
            <consortium name="The Broad Institute Genomics Platform"/>
            <consortium name="The Broad Institute Genome Sequencing Center for Infectious Disease"/>
            <person name="Wu L."/>
            <person name="Ma J."/>
        </authorList>
    </citation>
    <scope>NUCLEOTIDE SEQUENCE [LARGE SCALE GENOMIC DNA]</scope>
    <source>
        <strain evidence="6">CCUG 66188</strain>
    </source>
</reference>
<dbReference type="Proteomes" id="UP001596023">
    <property type="component" value="Unassembled WGS sequence"/>
</dbReference>
<evidence type="ECO:0000256" key="4">
    <source>
        <dbReference type="ARBA" id="ARBA00023136"/>
    </source>
</evidence>
<comment type="caution">
    <text evidence="5">The sequence shown here is derived from an EMBL/GenBank/DDBJ whole genome shotgun (WGS) entry which is preliminary data.</text>
</comment>
<organism evidence="5 6">
    <name type="scientific">Dysgonomonas termitidis</name>
    <dbReference type="NCBI Taxonomy" id="1516126"/>
    <lineage>
        <taxon>Bacteria</taxon>
        <taxon>Pseudomonadati</taxon>
        <taxon>Bacteroidota</taxon>
        <taxon>Bacteroidia</taxon>
        <taxon>Bacteroidales</taxon>
        <taxon>Dysgonomonadaceae</taxon>
        <taxon>Dysgonomonas</taxon>
    </lineage>
</organism>
<evidence type="ECO:0000313" key="5">
    <source>
        <dbReference type="EMBL" id="MFC4675457.1"/>
    </source>
</evidence>
<proteinExistence type="predicted"/>
<evidence type="ECO:0000256" key="3">
    <source>
        <dbReference type="ARBA" id="ARBA00022989"/>
    </source>
</evidence>
<keyword evidence="6" id="KW-1185">Reference proteome</keyword>
<dbReference type="InterPro" id="IPR050739">
    <property type="entry name" value="MFP"/>
</dbReference>
<keyword evidence="2" id="KW-0812">Transmembrane</keyword>
<keyword evidence="4" id="KW-0472">Membrane</keyword>
<name>A0ABV9KZH5_9BACT</name>
<comment type="subcellular location">
    <subcellularLocation>
        <location evidence="1">Membrane</location>
        <topology evidence="1">Single-pass membrane protein</topology>
    </subcellularLocation>
</comment>
<keyword evidence="3" id="KW-1133">Transmembrane helix</keyword>
<accession>A0ABV9KZH5</accession>
<sequence>MKLKENELTLARSAYKREESLYNRGVISKAELETAEQTYLNLQQSFHQLQTSIIHENVESVQMNESVKKLSLQHLQDKNQYYSELRSAYRELVTAIEAWKQTYLLISPINGTVTFNTFWQKDQFVESGDKVFAVISEQPGEIIGKTAIASFGYGKVKVGQVTNIKLNGYPYMEYGILKAKIRNISLVPTEDKYTVEVELTKGLMTTSGKILNFTGELSGQAEIITDDRSLGERLLSPLKYLREEKIK</sequence>
<protein>
    <submittedName>
        <fullName evidence="5">HlyD family efflux transporter periplasmic adaptor subunit</fullName>
    </submittedName>
</protein>